<dbReference type="EMBL" id="VBSP01000010">
    <property type="protein sequence ID" value="TLQ41820.1"/>
    <property type="molecule type" value="Genomic_DNA"/>
</dbReference>
<dbReference type="RefSeq" id="WP_138404200.1">
    <property type="nucleotide sequence ID" value="NZ_VBSP01000010.1"/>
</dbReference>
<protein>
    <submittedName>
        <fullName evidence="1">Uncharacterized protein</fullName>
    </submittedName>
</protein>
<proteinExistence type="predicted"/>
<sequence length="205" mass="23663">MKRNLLLFIGLFFTLIGPKSSVLAQVEELTLSDVPFVGYYIAPEDHAIEGLLFEENQLLIYIKDQHDLTDQATGLEKSQWLADFHSFPYPELSNYSESVRERYLSEDNLPYDLQADYREIVSMITPEMSQLDILNLINNRIPGIYYTEKDGYAYYTIASPTVFEEEDAWNIQLFGEELFVLEEVDGKLQDQDGITYKYLAGITPN</sequence>
<reference evidence="1 2" key="1">
    <citation type="submission" date="2019-05" db="EMBL/GenBank/DDBJ databases">
        <title>The metagenome of a microbial culture collection derived from dairy environment covers the genomic content of the human microbiome.</title>
        <authorList>
            <person name="Roder T."/>
            <person name="Wuthrich D."/>
            <person name="Sattari Z."/>
            <person name="Von Ah U."/>
            <person name="Bar C."/>
            <person name="Ronchi F."/>
            <person name="Macpherson A.J."/>
            <person name="Ganal-Vonarburg S.C."/>
            <person name="Bruggmann R."/>
            <person name="Vergeres G."/>
        </authorList>
    </citation>
    <scope>NUCLEOTIDE SEQUENCE [LARGE SCALE GENOMIC DNA]</scope>
    <source>
        <strain evidence="1 2">FAM 24227</strain>
    </source>
</reference>
<name>A0A5R9DWZ5_9LACT</name>
<gene>
    <name evidence="1" type="ORF">FEZ33_04470</name>
</gene>
<dbReference type="AlphaFoldDB" id="A0A5R9DWZ5"/>
<dbReference type="Proteomes" id="UP000306420">
    <property type="component" value="Unassembled WGS sequence"/>
</dbReference>
<comment type="caution">
    <text evidence="1">The sequence shown here is derived from an EMBL/GenBank/DDBJ whole genome shotgun (WGS) entry which is preliminary data.</text>
</comment>
<evidence type="ECO:0000313" key="2">
    <source>
        <dbReference type="Proteomes" id="UP000306420"/>
    </source>
</evidence>
<organism evidence="1 2">
    <name type="scientific">Ruoffia tabacinasalis</name>
    <dbReference type="NCBI Taxonomy" id="87458"/>
    <lineage>
        <taxon>Bacteria</taxon>
        <taxon>Bacillati</taxon>
        <taxon>Bacillota</taxon>
        <taxon>Bacilli</taxon>
        <taxon>Lactobacillales</taxon>
        <taxon>Aerococcaceae</taxon>
        <taxon>Ruoffia</taxon>
    </lineage>
</organism>
<evidence type="ECO:0000313" key="1">
    <source>
        <dbReference type="EMBL" id="TLQ41820.1"/>
    </source>
</evidence>
<dbReference type="OrthoDB" id="2139009at2"/>
<accession>A0A5R9DWZ5</accession>